<dbReference type="GO" id="GO:0009279">
    <property type="term" value="C:cell outer membrane"/>
    <property type="evidence" value="ECO:0007669"/>
    <property type="project" value="TreeGrafter"/>
</dbReference>
<dbReference type="Gene3D" id="2.60.40.3110">
    <property type="match status" value="1"/>
</dbReference>
<proteinExistence type="predicted"/>
<feature type="chain" id="PRO_5015490723" description="PapC-like C-terminal domain-containing protein" evidence="1">
    <location>
        <begin position="43"/>
        <end position="803"/>
    </location>
</feature>
<dbReference type="PANTHER" id="PTHR30451">
    <property type="entry name" value="OUTER MEMBRANE USHER PROTEIN"/>
    <property type="match status" value="1"/>
</dbReference>
<dbReference type="InterPro" id="IPR025949">
    <property type="entry name" value="PapC-like_C"/>
</dbReference>
<sequence>MQPPSPPPRSGPGSMAPRSAIRCAWPLVFASLLLSAAGAAPALEADTPNIGLLRGPGMAGSQMDLYLEVWLNGVGTQRVLHVAMTADGRYHVWPENLRDAGIRTDGLPQDRYLDLASIPGLDYAVDMPNQRLDFTAAGARIGRATQRLNLEPAASHPARVTPGALLNYDLYGNAGEGGTRSFSALTELRGFGGWGLFSSTGLSAFGSERQDEPYIRLDTTWSASFQDRLATLNLGDFAGGSLGWTRATRMGGVQLRRNFALQPGLITYPLPAFFGQATLPSSVELYVNGMRQYEGEVAPGPFQLFAVPGVNGAGQAQVVVTDALGRRNAISFPFYSSSQLLGAGLSDWSLEAGAVRREYGLRSFRYGDVPAASGSLRHGWREWLTLEGHAEAGEGLVLGGLGAVLRLGSAGVVNAAYAASGGDAAGGLASLGYSWVQPRFNLGFGINEAFDDYRDIAGVEGEAPPRRSAQAVAGLQFGPAGSVSLNYSRLDTDEEGRQHYAGVGYSLGLPRGASLFANATRNLDDADDLSLFAGLVWNFSSRTFLSANLQRSRGRDLYGADLASTPPVDGGAGWSLRTRQGGGVQDWQAEGSYRGDHGQVVAGLGSVDTVEAAYASYSGGLLWMDRDVFAGRRVDDAFVLVSSSGVPGVPVYLENRPIGRTDAQGHYLLGNLNAWQSNRVSIDALELPAQLQAAAVEGRVVPRDRAGVLLDFGLREVRAAVLTLTDAQGQPLPLGSRVRLQGGASAPQMLGYDGQVYLEGLSADNRISVVTPQGEACEIRFAWTAQAVGIPALGPFTCRGEPP</sequence>
<dbReference type="PANTHER" id="PTHR30451:SF5">
    <property type="entry name" value="SLR0019 PROTEIN"/>
    <property type="match status" value="1"/>
</dbReference>
<feature type="domain" description="PapC-like C-terminal" evidence="2">
    <location>
        <begin position="722"/>
        <end position="782"/>
    </location>
</feature>
<dbReference type="Gene3D" id="2.60.40.2070">
    <property type="match status" value="1"/>
</dbReference>
<dbReference type="SUPFAM" id="SSF56935">
    <property type="entry name" value="Porins"/>
    <property type="match status" value="1"/>
</dbReference>
<accession>A0A2S5THP7</accession>
<dbReference type="GO" id="GO:0009297">
    <property type="term" value="P:pilus assembly"/>
    <property type="evidence" value="ECO:0007669"/>
    <property type="project" value="InterPro"/>
</dbReference>
<dbReference type="OrthoDB" id="8587at2"/>
<comment type="caution">
    <text evidence="3">The sequence shown here is derived from an EMBL/GenBank/DDBJ whole genome shotgun (WGS) entry which is preliminary data.</text>
</comment>
<protein>
    <recommendedName>
        <fullName evidence="2">PapC-like C-terminal domain-containing protein</fullName>
    </recommendedName>
</protein>
<evidence type="ECO:0000313" key="3">
    <source>
        <dbReference type="EMBL" id="PPE74467.1"/>
    </source>
</evidence>
<dbReference type="Pfam" id="PF13953">
    <property type="entry name" value="PapC_C"/>
    <property type="match status" value="1"/>
</dbReference>
<dbReference type="Gene3D" id="2.60.40.2610">
    <property type="entry name" value="Outer membrane usher protein FimD, plug domain"/>
    <property type="match status" value="1"/>
</dbReference>
<dbReference type="Pfam" id="PF00577">
    <property type="entry name" value="Usher"/>
    <property type="match status" value="2"/>
</dbReference>
<gene>
    <name evidence="3" type="ORF">C3942_06785</name>
</gene>
<keyword evidence="4" id="KW-1185">Reference proteome</keyword>
<reference evidence="3 4" key="1">
    <citation type="submission" date="2018-02" db="EMBL/GenBank/DDBJ databases">
        <title>Genome sequencing of Solimonas sp. HR-BB.</title>
        <authorList>
            <person name="Lee Y."/>
            <person name="Jeon C.O."/>
        </authorList>
    </citation>
    <scope>NUCLEOTIDE SEQUENCE [LARGE SCALE GENOMIC DNA]</scope>
    <source>
        <strain evidence="3 4">HR-BB</strain>
    </source>
</reference>
<name>A0A2S5THP7_9GAMM</name>
<evidence type="ECO:0000259" key="2">
    <source>
        <dbReference type="Pfam" id="PF13953"/>
    </source>
</evidence>
<dbReference type="GO" id="GO:0015473">
    <property type="term" value="F:fimbrial usher porin activity"/>
    <property type="evidence" value="ECO:0007669"/>
    <property type="project" value="InterPro"/>
</dbReference>
<dbReference type="InterPro" id="IPR000015">
    <property type="entry name" value="Fimb_usher"/>
</dbReference>
<dbReference type="InterPro" id="IPR043142">
    <property type="entry name" value="PapC-like_C_sf"/>
</dbReference>
<evidence type="ECO:0000256" key="1">
    <source>
        <dbReference type="SAM" id="SignalP"/>
    </source>
</evidence>
<evidence type="ECO:0000313" key="4">
    <source>
        <dbReference type="Proteomes" id="UP000238220"/>
    </source>
</evidence>
<dbReference type="AlphaFoldDB" id="A0A2S5THP7"/>
<feature type="signal peptide" evidence="1">
    <location>
        <begin position="1"/>
        <end position="42"/>
    </location>
</feature>
<organism evidence="3 4">
    <name type="scientific">Solimonas fluminis</name>
    <dbReference type="NCBI Taxonomy" id="2086571"/>
    <lineage>
        <taxon>Bacteria</taxon>
        <taxon>Pseudomonadati</taxon>
        <taxon>Pseudomonadota</taxon>
        <taxon>Gammaproteobacteria</taxon>
        <taxon>Nevskiales</taxon>
        <taxon>Nevskiaceae</taxon>
        <taxon>Solimonas</taxon>
    </lineage>
</organism>
<keyword evidence="1" id="KW-0732">Signal</keyword>
<dbReference type="Proteomes" id="UP000238220">
    <property type="component" value="Unassembled WGS sequence"/>
</dbReference>
<dbReference type="InterPro" id="IPR042186">
    <property type="entry name" value="FimD_plug_dom"/>
</dbReference>
<dbReference type="EMBL" id="PSNW01000003">
    <property type="protein sequence ID" value="PPE74467.1"/>
    <property type="molecule type" value="Genomic_DNA"/>
</dbReference>